<keyword evidence="8" id="KW-1185">Reference proteome</keyword>
<evidence type="ECO:0000313" key="7">
    <source>
        <dbReference type="EMBL" id="KAJ8032542.1"/>
    </source>
</evidence>
<comment type="subcellular location">
    <subcellularLocation>
        <location evidence="1">Membrane</location>
        <topology evidence="1">Multi-pass membrane protein</topology>
    </subcellularLocation>
</comment>
<reference evidence="7" key="1">
    <citation type="submission" date="2021-10" db="EMBL/GenBank/DDBJ databases">
        <title>Tropical sea cucumber genome reveals ecological adaptation and Cuvierian tubules defense mechanism.</title>
        <authorList>
            <person name="Chen T."/>
        </authorList>
    </citation>
    <scope>NUCLEOTIDE SEQUENCE</scope>
    <source>
        <strain evidence="7">Nanhai2018</strain>
        <tissue evidence="7">Muscle</tissue>
    </source>
</reference>
<feature type="transmembrane region" description="Helical" evidence="5">
    <location>
        <begin position="128"/>
        <end position="150"/>
    </location>
</feature>
<dbReference type="SUPFAM" id="SSF81324">
    <property type="entry name" value="Voltage-gated potassium channels"/>
    <property type="match status" value="1"/>
</dbReference>
<dbReference type="Gene3D" id="1.20.120.350">
    <property type="entry name" value="Voltage-gated potassium channels. Chain C"/>
    <property type="match status" value="1"/>
</dbReference>
<dbReference type="InterPro" id="IPR027359">
    <property type="entry name" value="Volt_channel_dom_sf"/>
</dbReference>
<name>A0A9Q1BTL8_HOLLE</name>
<protein>
    <submittedName>
        <fullName evidence="7">Two pore calcium channel protein 2</fullName>
    </submittedName>
</protein>
<dbReference type="GO" id="GO:0097682">
    <property type="term" value="F:intracellularly phosphatidylinositol-3,5-bisphosphate-gated monatomic cation channel activity"/>
    <property type="evidence" value="ECO:0007669"/>
    <property type="project" value="TreeGrafter"/>
</dbReference>
<dbReference type="Gene3D" id="1.10.287.70">
    <property type="match status" value="1"/>
</dbReference>
<dbReference type="OrthoDB" id="416585at2759"/>
<sequence length="444" mass="51546">MLTAVIYNEFRGFFFNSMQASYFRRRLGFQAAFEMLRRQSGRMVNRSYSATVGAGVVKSVILQAKIKRSARSAIIRELDGMMGSSFTAADFQQLFDVLDKETVRQLPPVRNVHHPKLKLLQQLICHKGFLYIGSMVATINVIVISVEIALQDENVANDSKFIGLNVSCIVFYCVEQIAKIWALGWKRYRASRLNLFDGALTLVLLVFIILTMFAATVNNWTTSHATQNPFIFLPVYDLTRIINMLIIFRFLRLVTLFETMAVVTGTLVDLIRNLKALIGSLVVIYYVFAILGMEIFKDKIPYPPGNKRDNYTCGSYEQLDYWANNFDDFASSLVVLWDVMVVNNWHVFLDVYSRYTVGWSKMFFIAWYFTSVLVFMNVFTALILENFITKWDRRQTERNEENLDRTPAYLVSLHNMFRSDLHEPTEEELVREIYNHPHIHHLRV</sequence>
<dbReference type="GO" id="GO:0005765">
    <property type="term" value="C:lysosomal membrane"/>
    <property type="evidence" value="ECO:0007669"/>
    <property type="project" value="InterPro"/>
</dbReference>
<feature type="transmembrane region" description="Helical" evidence="5">
    <location>
        <begin position="241"/>
        <end position="264"/>
    </location>
</feature>
<keyword evidence="2 5" id="KW-0812">Transmembrane</keyword>
<dbReference type="InterPro" id="IPR028798">
    <property type="entry name" value="TPC2"/>
</dbReference>
<evidence type="ECO:0000256" key="4">
    <source>
        <dbReference type="ARBA" id="ARBA00023136"/>
    </source>
</evidence>
<evidence type="ECO:0000256" key="5">
    <source>
        <dbReference type="SAM" id="Phobius"/>
    </source>
</evidence>
<dbReference type="EMBL" id="JAIZAY010000012">
    <property type="protein sequence ID" value="KAJ8032542.1"/>
    <property type="molecule type" value="Genomic_DNA"/>
</dbReference>
<keyword evidence="4 5" id="KW-0472">Membrane</keyword>
<feature type="domain" description="Ion transport" evidence="6">
    <location>
        <begin position="128"/>
        <end position="387"/>
    </location>
</feature>
<dbReference type="GO" id="GO:0022832">
    <property type="term" value="F:voltage-gated channel activity"/>
    <property type="evidence" value="ECO:0007669"/>
    <property type="project" value="InterPro"/>
</dbReference>
<evidence type="ECO:0000256" key="2">
    <source>
        <dbReference type="ARBA" id="ARBA00022692"/>
    </source>
</evidence>
<dbReference type="AlphaFoldDB" id="A0A9Q1BTL8"/>
<evidence type="ECO:0000313" key="8">
    <source>
        <dbReference type="Proteomes" id="UP001152320"/>
    </source>
</evidence>
<feature type="transmembrane region" description="Helical" evidence="5">
    <location>
        <begin position="162"/>
        <end position="183"/>
    </location>
</feature>
<dbReference type="InterPro" id="IPR005821">
    <property type="entry name" value="Ion_trans_dom"/>
</dbReference>
<evidence type="ECO:0000256" key="1">
    <source>
        <dbReference type="ARBA" id="ARBA00004141"/>
    </source>
</evidence>
<comment type="caution">
    <text evidence="7">The sequence shown here is derived from an EMBL/GenBank/DDBJ whole genome shotgun (WGS) entry which is preliminary data.</text>
</comment>
<feature type="transmembrane region" description="Helical" evidence="5">
    <location>
        <begin position="276"/>
        <end position="296"/>
    </location>
</feature>
<feature type="transmembrane region" description="Helical" evidence="5">
    <location>
        <begin position="362"/>
        <end position="384"/>
    </location>
</feature>
<organism evidence="7 8">
    <name type="scientific">Holothuria leucospilota</name>
    <name type="common">Black long sea cucumber</name>
    <name type="synonym">Mertensiothuria leucospilota</name>
    <dbReference type="NCBI Taxonomy" id="206669"/>
    <lineage>
        <taxon>Eukaryota</taxon>
        <taxon>Metazoa</taxon>
        <taxon>Echinodermata</taxon>
        <taxon>Eleutherozoa</taxon>
        <taxon>Echinozoa</taxon>
        <taxon>Holothuroidea</taxon>
        <taxon>Aspidochirotacea</taxon>
        <taxon>Aspidochirotida</taxon>
        <taxon>Holothuriidae</taxon>
        <taxon>Holothuria</taxon>
    </lineage>
</organism>
<dbReference type="Proteomes" id="UP001152320">
    <property type="component" value="Chromosome 12"/>
</dbReference>
<keyword evidence="3 5" id="KW-1133">Transmembrane helix</keyword>
<dbReference type="Pfam" id="PF00520">
    <property type="entry name" value="Ion_trans"/>
    <property type="match status" value="1"/>
</dbReference>
<accession>A0A9Q1BTL8</accession>
<dbReference type="GO" id="GO:0019722">
    <property type="term" value="P:calcium-mediated signaling"/>
    <property type="evidence" value="ECO:0007669"/>
    <property type="project" value="TreeGrafter"/>
</dbReference>
<dbReference type="GO" id="GO:0075509">
    <property type="term" value="P:endocytosis involved in viral entry into host cell"/>
    <property type="evidence" value="ECO:0007669"/>
    <property type="project" value="TreeGrafter"/>
</dbReference>
<feature type="transmembrane region" description="Helical" evidence="5">
    <location>
        <begin position="195"/>
        <end position="221"/>
    </location>
</feature>
<evidence type="ECO:0000259" key="6">
    <source>
        <dbReference type="Pfam" id="PF00520"/>
    </source>
</evidence>
<dbReference type="GO" id="GO:0015280">
    <property type="term" value="F:ligand-gated sodium channel activity"/>
    <property type="evidence" value="ECO:0007669"/>
    <property type="project" value="TreeGrafter"/>
</dbReference>
<gene>
    <name evidence="7" type="ORF">HOLleu_26093</name>
</gene>
<dbReference type="PANTHER" id="PTHR46768:SF1">
    <property type="entry name" value="TWO PORE CHANNEL PROTEIN 2"/>
    <property type="match status" value="1"/>
</dbReference>
<proteinExistence type="predicted"/>
<dbReference type="PANTHER" id="PTHR46768">
    <property type="entry name" value="TWO PORE CALCIUM CHANNEL PROTEIN 2"/>
    <property type="match status" value="1"/>
</dbReference>
<evidence type="ECO:0000256" key="3">
    <source>
        <dbReference type="ARBA" id="ARBA00022989"/>
    </source>
</evidence>